<dbReference type="RefSeq" id="WP_146199919.1">
    <property type="nucleotide sequence ID" value="NZ_QGGW01000001.1"/>
</dbReference>
<proteinExistence type="predicted"/>
<reference evidence="1 2" key="1">
    <citation type="submission" date="2018-05" db="EMBL/GenBank/DDBJ databases">
        <title>Genomic Encyclopedia of Type Strains, Phase IV (KMG-IV): sequencing the most valuable type-strain genomes for metagenomic binning, comparative biology and taxonomic classification.</title>
        <authorList>
            <person name="Goeker M."/>
        </authorList>
    </citation>
    <scope>NUCLEOTIDE SEQUENCE [LARGE SCALE GENOMIC DNA]</scope>
    <source>
        <strain evidence="1 2">DSM 16097</strain>
    </source>
</reference>
<evidence type="ECO:0000313" key="2">
    <source>
        <dbReference type="Proteomes" id="UP000245708"/>
    </source>
</evidence>
<protein>
    <recommendedName>
        <fullName evidence="3">Lipoprotein</fullName>
    </recommendedName>
</protein>
<dbReference type="AlphaFoldDB" id="A0A316GPL9"/>
<evidence type="ECO:0008006" key="3">
    <source>
        <dbReference type="Google" id="ProtNLM"/>
    </source>
</evidence>
<accession>A0A316GPL9</accession>
<sequence>MTRSLNFLSCLVLAACVGSDLPPEVRRDVPGFLFCTPEGVSPLAATLVGRPTAEARPYIEAAAAAGVLFDIPIVTPDGSTAALAIETPDIIRANRQGDLITSIGCIPRDVCTGVQRDWSGLCVGQRR</sequence>
<gene>
    <name evidence="1" type="ORF">C7455_101871</name>
</gene>
<keyword evidence="2" id="KW-1185">Reference proteome</keyword>
<comment type="caution">
    <text evidence="1">The sequence shown here is derived from an EMBL/GenBank/DDBJ whole genome shotgun (WGS) entry which is preliminary data.</text>
</comment>
<dbReference type="Proteomes" id="UP000245708">
    <property type="component" value="Unassembled WGS sequence"/>
</dbReference>
<dbReference type="PROSITE" id="PS51257">
    <property type="entry name" value="PROKAR_LIPOPROTEIN"/>
    <property type="match status" value="1"/>
</dbReference>
<organism evidence="1 2">
    <name type="scientific">Roseicyclus mahoneyensis</name>
    <dbReference type="NCBI Taxonomy" id="164332"/>
    <lineage>
        <taxon>Bacteria</taxon>
        <taxon>Pseudomonadati</taxon>
        <taxon>Pseudomonadota</taxon>
        <taxon>Alphaproteobacteria</taxon>
        <taxon>Rhodobacterales</taxon>
        <taxon>Roseobacteraceae</taxon>
        <taxon>Roseicyclus</taxon>
    </lineage>
</organism>
<name>A0A316GPL9_9RHOB</name>
<evidence type="ECO:0000313" key="1">
    <source>
        <dbReference type="EMBL" id="PWK62834.1"/>
    </source>
</evidence>
<dbReference type="EMBL" id="QGGW01000001">
    <property type="protein sequence ID" value="PWK62834.1"/>
    <property type="molecule type" value="Genomic_DNA"/>
</dbReference>